<comment type="subcellular location">
    <subcellularLocation>
        <location evidence="1">Nucleus</location>
    </subcellularLocation>
</comment>
<dbReference type="GO" id="GO:0006397">
    <property type="term" value="P:mRNA processing"/>
    <property type="evidence" value="ECO:0007669"/>
    <property type="project" value="InterPro"/>
</dbReference>
<dbReference type="OrthoDB" id="205166at2759"/>
<dbReference type="PANTHER" id="PTHR23405:SF5">
    <property type="entry name" value="THO COMPLEX SUBUNIT 7 HOMOLOG"/>
    <property type="match status" value="1"/>
</dbReference>
<dbReference type="PANTHER" id="PTHR23405">
    <property type="entry name" value="MAINTENANCE OF KILLER 16 MAK16 PROTEIN-RELATED"/>
    <property type="match status" value="1"/>
</dbReference>
<evidence type="ECO:0000256" key="3">
    <source>
        <dbReference type="ARBA" id="ARBA00023054"/>
    </source>
</evidence>
<feature type="compositionally biased region" description="Basic and acidic residues" evidence="5">
    <location>
        <begin position="331"/>
        <end position="363"/>
    </location>
</feature>
<dbReference type="AlphaFoldDB" id="A0A0H1B9Z6"/>
<protein>
    <recommendedName>
        <fullName evidence="8">Tho complex subunit 7</fullName>
    </recommendedName>
</protein>
<evidence type="ECO:0000256" key="5">
    <source>
        <dbReference type="SAM" id="MobiDB-lite"/>
    </source>
</evidence>
<reference evidence="7" key="1">
    <citation type="journal article" date="2015" name="PLoS Genet.">
        <title>The dynamic genome and transcriptome of the human fungal pathogen Blastomyces and close relative Emmonsia.</title>
        <authorList>
            <person name="Munoz J.F."/>
            <person name="Gauthier G.M."/>
            <person name="Desjardins C.A."/>
            <person name="Gallo J.E."/>
            <person name="Holder J."/>
            <person name="Sullivan T.D."/>
            <person name="Marty A.J."/>
            <person name="Carmen J.C."/>
            <person name="Chen Z."/>
            <person name="Ding L."/>
            <person name="Gujja S."/>
            <person name="Magrini V."/>
            <person name="Misas E."/>
            <person name="Mitreva M."/>
            <person name="Priest M."/>
            <person name="Saif S."/>
            <person name="Whiston E.A."/>
            <person name="Young S."/>
            <person name="Zeng Q."/>
            <person name="Goldman W.E."/>
            <person name="Mardis E.R."/>
            <person name="Taylor J.W."/>
            <person name="McEwen J.G."/>
            <person name="Clay O.K."/>
            <person name="Klein B.S."/>
            <person name="Cuomo C.A."/>
        </authorList>
    </citation>
    <scope>NUCLEOTIDE SEQUENCE [LARGE SCALE GENOMIC DNA]</scope>
    <source>
        <strain evidence="7">UAMH 139</strain>
    </source>
</reference>
<evidence type="ECO:0008006" key="8">
    <source>
        <dbReference type="Google" id="ProtNLM"/>
    </source>
</evidence>
<sequence length="363" mass="40769">MESYTLLDQAYEDALHKTRLLNVEEKPFKRIAKRLLTPNSLVATPSTLFPTPPPEGTDEETAVAQADADKQKQLEEWRQFREDITLDFAAFESSIARIQFLLASNEKERKRYAAEKLRIQSTAQAVKDNTAELRIQLEEAQKTLALRKTYDDLADKITSNRLLRPREDQQANLQKLHAEISQLEQESREYAQTWGERREQFGRIVEEGMNLRRLIRDEKEEVERREGMEEEEEGDEGDVGSKGRGSAVGTPKPDQDSVTPSHAGHEDSGPTSAPSQIDKQRPLVTRGVTPLRQAISASSTDGKPATQEPEDENMIDEGEVTGSESGPAETIGDRTRPGSRAAEESRHAKGPLEDRFGDRMDTS</sequence>
<dbReference type="EMBL" id="LDEV01003300">
    <property type="protein sequence ID" value="KLJ06066.1"/>
    <property type="molecule type" value="Genomic_DNA"/>
</dbReference>
<organism evidence="6 7">
    <name type="scientific">Blastomyces silverae</name>
    <dbReference type="NCBI Taxonomy" id="2060906"/>
    <lineage>
        <taxon>Eukaryota</taxon>
        <taxon>Fungi</taxon>
        <taxon>Dikarya</taxon>
        <taxon>Ascomycota</taxon>
        <taxon>Pezizomycotina</taxon>
        <taxon>Eurotiomycetes</taxon>
        <taxon>Eurotiomycetidae</taxon>
        <taxon>Onygenales</taxon>
        <taxon>Ajellomycetaceae</taxon>
        <taxon>Blastomyces</taxon>
    </lineage>
</organism>
<evidence type="ECO:0000313" key="6">
    <source>
        <dbReference type="EMBL" id="KLJ06066.1"/>
    </source>
</evidence>
<comment type="caution">
    <text evidence="6">The sequence shown here is derived from an EMBL/GenBank/DDBJ whole genome shotgun (WGS) entry which is preliminary data.</text>
</comment>
<evidence type="ECO:0000256" key="2">
    <source>
        <dbReference type="ARBA" id="ARBA00006482"/>
    </source>
</evidence>
<evidence type="ECO:0000256" key="4">
    <source>
        <dbReference type="ARBA" id="ARBA00023242"/>
    </source>
</evidence>
<proteinExistence type="inferred from homology"/>
<feature type="region of interest" description="Disordered" evidence="5">
    <location>
        <begin position="220"/>
        <end position="363"/>
    </location>
</feature>
<keyword evidence="3" id="KW-0175">Coiled coil</keyword>
<name>A0A0H1B9Z6_9EURO</name>
<feature type="compositionally biased region" description="Acidic residues" evidence="5">
    <location>
        <begin position="228"/>
        <end position="238"/>
    </location>
</feature>
<feature type="compositionally biased region" description="Acidic residues" evidence="5">
    <location>
        <begin position="308"/>
        <end position="319"/>
    </location>
</feature>
<dbReference type="GO" id="GO:0006406">
    <property type="term" value="P:mRNA export from nucleus"/>
    <property type="evidence" value="ECO:0007669"/>
    <property type="project" value="TreeGrafter"/>
</dbReference>
<dbReference type="InterPro" id="IPR008501">
    <property type="entry name" value="THOC7/Mft1"/>
</dbReference>
<evidence type="ECO:0000256" key="1">
    <source>
        <dbReference type="ARBA" id="ARBA00004123"/>
    </source>
</evidence>
<dbReference type="Pfam" id="PF05615">
    <property type="entry name" value="THOC7"/>
    <property type="match status" value="1"/>
</dbReference>
<gene>
    <name evidence="6" type="ORF">EMPG_10510</name>
</gene>
<accession>A0A0H1B9Z6</accession>
<keyword evidence="4" id="KW-0539">Nucleus</keyword>
<evidence type="ECO:0000313" key="7">
    <source>
        <dbReference type="Proteomes" id="UP000053573"/>
    </source>
</evidence>
<comment type="similarity">
    <text evidence="2">Belongs to the THOC7 family.</text>
</comment>
<dbReference type="Proteomes" id="UP000053573">
    <property type="component" value="Unassembled WGS sequence"/>
</dbReference>
<dbReference type="GO" id="GO:0000445">
    <property type="term" value="C:THO complex part of transcription export complex"/>
    <property type="evidence" value="ECO:0007669"/>
    <property type="project" value="InterPro"/>
</dbReference>
<dbReference type="STRING" id="2060906.A0A0H1B9Z6"/>
<keyword evidence="7" id="KW-1185">Reference proteome</keyword>